<organism evidence="14 15">
    <name type="scientific">Cynoglossus semilaevis</name>
    <name type="common">Tongue sole</name>
    <dbReference type="NCBI Taxonomy" id="244447"/>
    <lineage>
        <taxon>Eukaryota</taxon>
        <taxon>Metazoa</taxon>
        <taxon>Chordata</taxon>
        <taxon>Craniata</taxon>
        <taxon>Vertebrata</taxon>
        <taxon>Euteleostomi</taxon>
        <taxon>Actinopterygii</taxon>
        <taxon>Neopterygii</taxon>
        <taxon>Teleostei</taxon>
        <taxon>Neoteleostei</taxon>
        <taxon>Acanthomorphata</taxon>
        <taxon>Carangaria</taxon>
        <taxon>Pleuronectiformes</taxon>
        <taxon>Pleuronectoidei</taxon>
        <taxon>Cynoglossidae</taxon>
        <taxon>Cynoglossinae</taxon>
        <taxon>Cynoglossus</taxon>
    </lineage>
</organism>
<dbReference type="AlphaFoldDB" id="A0A3P8UGU6"/>
<keyword evidence="11" id="KW-0175">Coiled coil</keyword>
<comment type="subunit">
    <text evidence="7">Heterodimer of a regulatory subunit PIK3R3 and a p110 catalytic subunit (PIK3CA, PIK3CB or PIK3CD). Interacts with AXL.</text>
</comment>
<evidence type="ECO:0000256" key="8">
    <source>
        <dbReference type="ARBA" id="ARBA00071518"/>
    </source>
</evidence>
<proteinExistence type="inferred from homology"/>
<dbReference type="Gene3D" id="1.10.287.1490">
    <property type="match status" value="1"/>
</dbReference>
<evidence type="ECO:0000256" key="10">
    <source>
        <dbReference type="PROSITE-ProRule" id="PRU00191"/>
    </source>
</evidence>
<feature type="region of interest" description="Disordered" evidence="12">
    <location>
        <begin position="136"/>
        <end position="168"/>
    </location>
</feature>
<feature type="compositionally biased region" description="Basic and acidic residues" evidence="12">
    <location>
        <begin position="37"/>
        <end position="50"/>
    </location>
</feature>
<reference evidence="14" key="3">
    <citation type="submission" date="2025-09" db="UniProtKB">
        <authorList>
            <consortium name="Ensembl"/>
        </authorList>
    </citation>
    <scope>IDENTIFICATION</scope>
</reference>
<evidence type="ECO:0000256" key="4">
    <source>
        <dbReference type="ARBA" id="ARBA00022999"/>
    </source>
</evidence>
<dbReference type="PANTHER" id="PTHR10155">
    <property type="entry name" value="PHOSPHATIDYLINOSITOL 3-KINASE REGULATORY SUBUNIT"/>
    <property type="match status" value="1"/>
</dbReference>
<evidence type="ECO:0000256" key="7">
    <source>
        <dbReference type="ARBA" id="ARBA00066175"/>
    </source>
</evidence>
<dbReference type="CDD" id="cd12925">
    <property type="entry name" value="iSH2_PIK3R3"/>
    <property type="match status" value="1"/>
</dbReference>
<dbReference type="InterPro" id="IPR035022">
    <property type="entry name" value="PI3kinase_P85_nSH2"/>
</dbReference>
<dbReference type="InterPro" id="IPR036860">
    <property type="entry name" value="SH2_dom_sf"/>
</dbReference>
<dbReference type="PANTHER" id="PTHR10155:SF2">
    <property type="entry name" value="PHOSPHATIDYLINOSITOL 3-KINASE REGULATORY SUBUNIT GAMMA"/>
    <property type="match status" value="1"/>
</dbReference>
<dbReference type="FunFam" id="3.30.505.10:FF:000017">
    <property type="entry name" value="Phosphatidylinositol 3-kinase regulatory subunit gamma b"/>
    <property type="match status" value="1"/>
</dbReference>
<reference evidence="14 15" key="1">
    <citation type="journal article" date="2014" name="Nat. Genet.">
        <title>Whole-genome sequence of a flatfish provides insights into ZW sex chromosome evolution and adaptation to a benthic lifestyle.</title>
        <authorList>
            <person name="Chen S."/>
            <person name="Zhang G."/>
            <person name="Shao C."/>
            <person name="Huang Q."/>
            <person name="Liu G."/>
            <person name="Zhang P."/>
            <person name="Song W."/>
            <person name="An N."/>
            <person name="Chalopin D."/>
            <person name="Volff J.N."/>
            <person name="Hong Y."/>
            <person name="Li Q."/>
            <person name="Sha Z."/>
            <person name="Zhou H."/>
            <person name="Xie M."/>
            <person name="Yu Q."/>
            <person name="Liu Y."/>
            <person name="Xiang H."/>
            <person name="Wang N."/>
            <person name="Wu K."/>
            <person name="Yang C."/>
            <person name="Zhou Q."/>
            <person name="Liao X."/>
            <person name="Yang L."/>
            <person name="Hu Q."/>
            <person name="Zhang J."/>
            <person name="Meng L."/>
            <person name="Jin L."/>
            <person name="Tian Y."/>
            <person name="Lian J."/>
            <person name="Yang J."/>
            <person name="Miao G."/>
            <person name="Liu S."/>
            <person name="Liang Z."/>
            <person name="Yan F."/>
            <person name="Li Y."/>
            <person name="Sun B."/>
            <person name="Zhang H."/>
            <person name="Zhang J."/>
            <person name="Zhu Y."/>
            <person name="Du M."/>
            <person name="Zhao Y."/>
            <person name="Schartl M."/>
            <person name="Tang Q."/>
            <person name="Wang J."/>
        </authorList>
    </citation>
    <scope>NUCLEOTIDE SEQUENCE</scope>
</reference>
<dbReference type="InterPro" id="IPR000980">
    <property type="entry name" value="SH2"/>
</dbReference>
<dbReference type="PRINTS" id="PR00678">
    <property type="entry name" value="PI3KINASEP85"/>
</dbReference>
<evidence type="ECO:0000256" key="2">
    <source>
        <dbReference type="ARBA" id="ARBA00022553"/>
    </source>
</evidence>
<dbReference type="SUPFAM" id="SSF55550">
    <property type="entry name" value="SH2 domain"/>
    <property type="match status" value="2"/>
</dbReference>
<dbReference type="GO" id="GO:0005942">
    <property type="term" value="C:phosphatidylinositol 3-kinase complex"/>
    <property type="evidence" value="ECO:0007669"/>
    <property type="project" value="TreeGrafter"/>
</dbReference>
<evidence type="ECO:0000259" key="13">
    <source>
        <dbReference type="PROSITE" id="PS50001"/>
    </source>
</evidence>
<dbReference type="GO" id="GO:0008286">
    <property type="term" value="P:insulin receptor signaling pathway"/>
    <property type="evidence" value="ECO:0007669"/>
    <property type="project" value="TreeGrafter"/>
</dbReference>
<dbReference type="PRINTS" id="PR00401">
    <property type="entry name" value="SH2DOMAIN"/>
</dbReference>
<evidence type="ECO:0000256" key="12">
    <source>
        <dbReference type="SAM" id="MobiDB-lite"/>
    </source>
</evidence>
<dbReference type="Pfam" id="PF00017">
    <property type="entry name" value="SH2"/>
    <property type="match status" value="2"/>
</dbReference>
<keyword evidence="3" id="KW-0677">Repeat</keyword>
<feature type="compositionally biased region" description="Gly residues" evidence="12">
    <location>
        <begin position="154"/>
        <end position="168"/>
    </location>
</feature>
<evidence type="ECO:0000313" key="14">
    <source>
        <dbReference type="Ensembl" id="ENSCSEP00000001617.1"/>
    </source>
</evidence>
<keyword evidence="4 10" id="KW-0727">SH2 domain</keyword>
<dbReference type="InterPro" id="IPR036028">
    <property type="entry name" value="SH3-like_dom_sf"/>
</dbReference>
<feature type="domain" description="SH2" evidence="13">
    <location>
        <begin position="179"/>
        <end position="274"/>
    </location>
</feature>
<feature type="coiled-coil region" evidence="11">
    <location>
        <begin position="295"/>
        <end position="322"/>
    </location>
</feature>
<dbReference type="InParanoid" id="A0A3P8UGU6"/>
<dbReference type="CDD" id="cd09942">
    <property type="entry name" value="SH2_nSH2_p85_like"/>
    <property type="match status" value="1"/>
</dbReference>
<keyword evidence="2" id="KW-0597">Phosphoprotein</keyword>
<evidence type="ECO:0000256" key="1">
    <source>
        <dbReference type="ARBA" id="ARBA00009442"/>
    </source>
</evidence>
<keyword evidence="15" id="KW-1185">Reference proteome</keyword>
<dbReference type="Pfam" id="PF16454">
    <property type="entry name" value="PI3K_P85_iSH2"/>
    <property type="match status" value="1"/>
</dbReference>
<sequence>MTSEGFQYRAVYKYKPERGDDPSLQPGDLLTVPHPQDGNERSPRGWLHGTKERTMKPTWNFCGVCWSNETPSSCSQALALALVQARTTTARGVTGRSRTPTPGNSCCFRVDMDLQHQLRIMEVLTTTADLVDQHAAPALPPKPAKSQQPSSVGVVGGGSSSSGGAKDGGAAGLLQEAEWYWGDISREEVNDKLRDMPDGTFLVRDASTKMQGDYTLTLRKGGNNKLIKIYHRDGKYGFSDPLTFCSVVELISHYRHESLAQYNTKLDVKLMYPISRFQQDQLVKEDNIDAVGKKLQEYHGQYQDKSKEYDKLYEEYTKTSQEIQMKRTAIEAFNETIKIFEEQCHTQECYSKDYIDRFCREGNDKEIERIMINYEKLKSRLGEIHDSKVRLEQDVTTQAMDNRETDKKMNSLKPDLIQLRKIRDQYLVWLNHKGVRQKRINDWLGIKNESTDEGCFVNEEDENLPHHDEKSWFVGDLNRTQAEELLLGKPDGSFLIRESSKKGCYACSVVVEGEVKHCVIYSTPRGFGFAEPYNLYSSLKDLVLHYHHTSLVQHNDSLNIRLAHPVYAQMPSGHR</sequence>
<dbReference type="STRING" id="244447.ENSCSEP00000001617"/>
<evidence type="ECO:0000256" key="3">
    <source>
        <dbReference type="ARBA" id="ARBA00022737"/>
    </source>
</evidence>
<evidence type="ECO:0000256" key="11">
    <source>
        <dbReference type="SAM" id="Coils"/>
    </source>
</evidence>
<dbReference type="GeneTree" id="ENSGT00940000156259"/>
<evidence type="ECO:0000256" key="6">
    <source>
        <dbReference type="ARBA" id="ARBA00057933"/>
    </source>
</evidence>
<dbReference type="GO" id="GO:0046854">
    <property type="term" value="P:phosphatidylinositol phosphate biosynthetic process"/>
    <property type="evidence" value="ECO:0007669"/>
    <property type="project" value="TreeGrafter"/>
</dbReference>
<dbReference type="InterPro" id="IPR032498">
    <property type="entry name" value="PI3K_P85_iSH2"/>
</dbReference>
<dbReference type="InterPro" id="IPR035020">
    <property type="entry name" value="PI3kinase_P85_cSH2"/>
</dbReference>
<dbReference type="Gene3D" id="3.30.505.10">
    <property type="entry name" value="SH2 domain"/>
    <property type="match status" value="2"/>
</dbReference>
<dbReference type="GO" id="GO:0046935">
    <property type="term" value="F:1-phosphatidylinositol-3-kinase regulator activity"/>
    <property type="evidence" value="ECO:0007669"/>
    <property type="project" value="TreeGrafter"/>
</dbReference>
<comment type="function">
    <text evidence="6">Binds to activated (phosphorylated) protein-tyrosine kinases through its SH2 domain and regulates their kinase activity. During insulin stimulation, it also binds to IRS-1.</text>
</comment>
<dbReference type="CDD" id="cd09930">
    <property type="entry name" value="SH2_cSH2_p85_like"/>
    <property type="match status" value="1"/>
</dbReference>
<dbReference type="Ensembl" id="ENSCSET00000001648.1">
    <property type="protein sequence ID" value="ENSCSEP00000001617.1"/>
    <property type="gene ID" value="ENSCSEG00000001100.1"/>
</dbReference>
<reference evidence="14" key="2">
    <citation type="submission" date="2025-08" db="UniProtKB">
        <authorList>
            <consortium name="Ensembl"/>
        </authorList>
    </citation>
    <scope>IDENTIFICATION</scope>
</reference>
<dbReference type="SMART" id="SM00252">
    <property type="entry name" value="SH2"/>
    <property type="match status" value="2"/>
</dbReference>
<feature type="compositionally biased region" description="Low complexity" evidence="12">
    <location>
        <begin position="144"/>
        <end position="153"/>
    </location>
</feature>
<dbReference type="Proteomes" id="UP000265120">
    <property type="component" value="Chromosome 2"/>
</dbReference>
<dbReference type="SUPFAM" id="SSF50044">
    <property type="entry name" value="SH3-domain"/>
    <property type="match status" value="1"/>
</dbReference>
<accession>A0A3P8UGU6</accession>
<comment type="similarity">
    <text evidence="1">Belongs to the PI3K p85 subunit family.</text>
</comment>
<dbReference type="FunFam" id="1.10.287.1490:FF:000001">
    <property type="entry name" value="Putative phosphatidylinositol 3-kinase regulatory subunit alpha"/>
    <property type="match status" value="1"/>
</dbReference>
<evidence type="ECO:0000313" key="15">
    <source>
        <dbReference type="Proteomes" id="UP000265120"/>
    </source>
</evidence>
<evidence type="ECO:0000256" key="5">
    <source>
        <dbReference type="ARBA" id="ARBA00023288"/>
    </source>
</evidence>
<keyword evidence="5" id="KW-0449">Lipoprotein</keyword>
<feature type="domain" description="SH2" evidence="13">
    <location>
        <begin position="472"/>
        <end position="566"/>
    </location>
</feature>
<protein>
    <recommendedName>
        <fullName evidence="8">Phosphatidylinositol 3-kinase regulatory subunit gamma</fullName>
    </recommendedName>
    <alternativeName>
        <fullName evidence="9">p55PIK</fullName>
    </alternativeName>
</protein>
<dbReference type="PROSITE" id="PS50001">
    <property type="entry name" value="SH2"/>
    <property type="match status" value="2"/>
</dbReference>
<evidence type="ECO:0000256" key="9">
    <source>
        <dbReference type="ARBA" id="ARBA00082483"/>
    </source>
</evidence>
<feature type="region of interest" description="Disordered" evidence="12">
    <location>
        <begin position="16"/>
        <end position="50"/>
    </location>
</feature>
<dbReference type="FunFam" id="3.30.505.10:FF:000006">
    <property type="entry name" value="Phosphatidylinositol 3-kinase regulatory subunit alpha"/>
    <property type="match status" value="1"/>
</dbReference>
<name>A0A3P8UGU6_CYNSE</name>
<dbReference type="Gene3D" id="2.30.30.40">
    <property type="entry name" value="SH3 Domains"/>
    <property type="match status" value="1"/>
</dbReference>